<evidence type="ECO:0000313" key="3">
    <source>
        <dbReference type="EMBL" id="KAF5800276.1"/>
    </source>
</evidence>
<keyword evidence="1 3" id="KW-0378">Hydrolase</keyword>
<reference evidence="3" key="3">
    <citation type="submission" date="2020-06" db="EMBL/GenBank/DDBJ databases">
        <title>Helianthus annuus Genome sequencing and assembly Release 2.</title>
        <authorList>
            <person name="Gouzy J."/>
            <person name="Langlade N."/>
            <person name="Munos S."/>
        </authorList>
    </citation>
    <scope>NUCLEOTIDE SEQUENCE</scope>
    <source>
        <tissue evidence="3">Leaves</tissue>
    </source>
</reference>
<dbReference type="Gene3D" id="3.40.50.1820">
    <property type="entry name" value="alpha/beta hydrolase"/>
    <property type="match status" value="1"/>
</dbReference>
<dbReference type="GO" id="GO:0080032">
    <property type="term" value="F:methyl jasmonate esterase activity"/>
    <property type="evidence" value="ECO:0000318"/>
    <property type="project" value="GO_Central"/>
</dbReference>
<reference evidence="4" key="2">
    <citation type="submission" date="2017-02" db="EMBL/GenBank/DDBJ databases">
        <title>Sunflower complete genome.</title>
        <authorList>
            <person name="Langlade N."/>
            <person name="Munos S."/>
        </authorList>
    </citation>
    <scope>NUCLEOTIDE SEQUENCE [LARGE SCALE GENOMIC DNA]</scope>
    <source>
        <tissue evidence="4">Leaves</tissue>
    </source>
</reference>
<accession>A0A251UEJ4</accession>
<name>A0A251UEJ4_HELAN</name>
<dbReference type="InParanoid" id="A0A251UEJ4"/>
<evidence type="ECO:0000313" key="4">
    <source>
        <dbReference type="EMBL" id="OTG21499.1"/>
    </source>
</evidence>
<keyword evidence="5" id="KW-1185">Reference proteome</keyword>
<dbReference type="InterPro" id="IPR000073">
    <property type="entry name" value="AB_hydrolase_1"/>
</dbReference>
<sequence length="291" mass="32456">MDGGTLGLYAYINTQNLKKMRACDNSMEETKLKKPHYVFIHGAGGGSWCWYKIKCLMHNSGYTVTCIDLKGAGIDLSDPNKILSFDEYNKPLIDFLSTLPGHEQVVLVGHSAGGLSLTDASHKFPKKIALAVYIAATMLKHGFSTEQDVKDGVPDVSEFGDVYDFEYGLGPDQPPTSAIVKKELERKLIYNMSPPEDVTLASMLLRPAPLYAFQRAEFKEGTKSVEKVPRVYIKTMYDRVLKPEQQDKMIAKWPPSNVYVIESDHSPNFSNPFVLCDILVNAYVSMGHTCT</sequence>
<dbReference type="GO" id="GO:0080030">
    <property type="term" value="F:methyl indole-3-acetate esterase activity"/>
    <property type="evidence" value="ECO:0000318"/>
    <property type="project" value="GO_Central"/>
</dbReference>
<gene>
    <name evidence="4" type="primary">MES17</name>
    <name evidence="4" type="ORF">HannXRQ_Chr07g0204861</name>
    <name evidence="3" type="ORF">HanXRQr2_Chr07g0314221</name>
</gene>
<evidence type="ECO:0000256" key="1">
    <source>
        <dbReference type="ARBA" id="ARBA00022801"/>
    </source>
</evidence>
<dbReference type="AlphaFoldDB" id="A0A251UEJ4"/>
<dbReference type="GO" id="GO:0009696">
    <property type="term" value="P:salicylic acid metabolic process"/>
    <property type="evidence" value="ECO:0000318"/>
    <property type="project" value="GO_Central"/>
</dbReference>
<dbReference type="GO" id="GO:0009694">
    <property type="term" value="P:jasmonic acid metabolic process"/>
    <property type="evidence" value="ECO:0000318"/>
    <property type="project" value="GO_Central"/>
</dbReference>
<dbReference type="EC" id="3.1.1.1" evidence="3"/>
<dbReference type="GO" id="GO:0080031">
    <property type="term" value="F:methyl salicylate esterase activity"/>
    <property type="evidence" value="ECO:0000318"/>
    <property type="project" value="GO_Central"/>
</dbReference>
<dbReference type="Gramene" id="mRNA:HanXRQr2_Chr07g0314221">
    <property type="protein sequence ID" value="mRNA:HanXRQr2_Chr07g0314221"/>
    <property type="gene ID" value="HanXRQr2_Chr07g0314221"/>
</dbReference>
<proteinExistence type="predicted"/>
<organism evidence="4 5">
    <name type="scientific">Helianthus annuus</name>
    <name type="common">Common sunflower</name>
    <dbReference type="NCBI Taxonomy" id="4232"/>
    <lineage>
        <taxon>Eukaryota</taxon>
        <taxon>Viridiplantae</taxon>
        <taxon>Streptophyta</taxon>
        <taxon>Embryophyta</taxon>
        <taxon>Tracheophyta</taxon>
        <taxon>Spermatophyta</taxon>
        <taxon>Magnoliopsida</taxon>
        <taxon>eudicotyledons</taxon>
        <taxon>Gunneridae</taxon>
        <taxon>Pentapetalae</taxon>
        <taxon>asterids</taxon>
        <taxon>campanulids</taxon>
        <taxon>Asterales</taxon>
        <taxon>Asteraceae</taxon>
        <taxon>Asteroideae</taxon>
        <taxon>Heliantheae alliance</taxon>
        <taxon>Heliantheae</taxon>
        <taxon>Helianthus</taxon>
    </lineage>
</organism>
<protein>
    <submittedName>
        <fullName evidence="3">Carboxylesterase</fullName>
        <ecNumber evidence="3">3.1.1.1</ecNumber>
    </submittedName>
    <submittedName>
        <fullName evidence="4">Putative methyl esterase 17</fullName>
    </submittedName>
</protein>
<dbReference type="PANTHER" id="PTHR10992:SF1032">
    <property type="entry name" value="METHYLESTERASE 17"/>
    <property type="match status" value="1"/>
</dbReference>
<dbReference type="GO" id="GO:0106435">
    <property type="term" value="F:carboxylesterase activity"/>
    <property type="evidence" value="ECO:0007669"/>
    <property type="project" value="UniProtKB-EC"/>
</dbReference>
<evidence type="ECO:0000259" key="2">
    <source>
        <dbReference type="Pfam" id="PF12697"/>
    </source>
</evidence>
<dbReference type="SUPFAM" id="SSF53474">
    <property type="entry name" value="alpha/beta-Hydrolases"/>
    <property type="match status" value="1"/>
</dbReference>
<dbReference type="EMBL" id="MNCJ02000322">
    <property type="protein sequence ID" value="KAF5800276.1"/>
    <property type="molecule type" value="Genomic_DNA"/>
</dbReference>
<dbReference type="Proteomes" id="UP000215914">
    <property type="component" value="Chromosome 7"/>
</dbReference>
<dbReference type="FunFam" id="3.40.50.1820:FF:000025">
    <property type="entry name" value="putative methylesterase 11, chloroplastic"/>
    <property type="match status" value="1"/>
</dbReference>
<dbReference type="InterPro" id="IPR045889">
    <property type="entry name" value="MES/HNL"/>
</dbReference>
<dbReference type="Pfam" id="PF12697">
    <property type="entry name" value="Abhydrolase_6"/>
    <property type="match status" value="1"/>
</dbReference>
<dbReference type="InterPro" id="IPR029058">
    <property type="entry name" value="AB_hydrolase_fold"/>
</dbReference>
<dbReference type="PANTHER" id="PTHR10992">
    <property type="entry name" value="METHYLESTERASE FAMILY MEMBER"/>
    <property type="match status" value="1"/>
</dbReference>
<feature type="domain" description="AB hydrolase-1" evidence="2">
    <location>
        <begin position="38"/>
        <end position="273"/>
    </location>
</feature>
<dbReference type="OrthoDB" id="1263307at2759"/>
<reference evidence="3 5" key="1">
    <citation type="journal article" date="2017" name="Nature">
        <title>The sunflower genome provides insights into oil metabolism, flowering and Asterid evolution.</title>
        <authorList>
            <person name="Badouin H."/>
            <person name="Gouzy J."/>
            <person name="Grassa C.J."/>
            <person name="Murat F."/>
            <person name="Staton S.E."/>
            <person name="Cottret L."/>
            <person name="Lelandais-Briere C."/>
            <person name="Owens G.L."/>
            <person name="Carrere S."/>
            <person name="Mayjonade B."/>
            <person name="Legrand L."/>
            <person name="Gill N."/>
            <person name="Kane N.C."/>
            <person name="Bowers J.E."/>
            <person name="Hubner S."/>
            <person name="Bellec A."/>
            <person name="Berard A."/>
            <person name="Berges H."/>
            <person name="Blanchet N."/>
            <person name="Boniface M.C."/>
            <person name="Brunel D."/>
            <person name="Catrice O."/>
            <person name="Chaidir N."/>
            <person name="Claudel C."/>
            <person name="Donnadieu C."/>
            <person name="Faraut T."/>
            <person name="Fievet G."/>
            <person name="Helmstetter N."/>
            <person name="King M."/>
            <person name="Knapp S.J."/>
            <person name="Lai Z."/>
            <person name="Le Paslier M.C."/>
            <person name="Lippi Y."/>
            <person name="Lorenzon L."/>
            <person name="Mandel J.R."/>
            <person name="Marage G."/>
            <person name="Marchand G."/>
            <person name="Marquand E."/>
            <person name="Bret-Mestries E."/>
            <person name="Morien E."/>
            <person name="Nambeesan S."/>
            <person name="Nguyen T."/>
            <person name="Pegot-Espagnet P."/>
            <person name="Pouilly N."/>
            <person name="Raftis F."/>
            <person name="Sallet E."/>
            <person name="Schiex T."/>
            <person name="Thomas J."/>
            <person name="Vandecasteele C."/>
            <person name="Vares D."/>
            <person name="Vear F."/>
            <person name="Vautrin S."/>
            <person name="Crespi M."/>
            <person name="Mangin B."/>
            <person name="Burke J.M."/>
            <person name="Salse J."/>
            <person name="Munos S."/>
            <person name="Vincourt P."/>
            <person name="Rieseberg L.H."/>
            <person name="Langlade N.B."/>
        </authorList>
    </citation>
    <scope>NUCLEOTIDE SEQUENCE [LARGE SCALE GENOMIC DNA]</scope>
    <source>
        <strain evidence="5">cv. SF193</strain>
        <tissue evidence="3">Leaves</tissue>
    </source>
</reference>
<dbReference type="EMBL" id="CM007896">
    <property type="protein sequence ID" value="OTG21499.1"/>
    <property type="molecule type" value="Genomic_DNA"/>
</dbReference>
<evidence type="ECO:0000313" key="5">
    <source>
        <dbReference type="Proteomes" id="UP000215914"/>
    </source>
</evidence>
<dbReference type="OMA" id="ACHKFAK"/>